<dbReference type="SFLD" id="SFLDG01084">
    <property type="entry name" value="Uncharacterised_Radical_SAM_Su"/>
    <property type="match status" value="1"/>
</dbReference>
<evidence type="ECO:0000256" key="2">
    <source>
        <dbReference type="ARBA" id="ARBA00023004"/>
    </source>
</evidence>
<evidence type="ECO:0000313" key="6">
    <source>
        <dbReference type="Proteomes" id="UP001172083"/>
    </source>
</evidence>
<organism evidence="5 6">
    <name type="scientific">Agaribacillus aureus</name>
    <dbReference type="NCBI Taxonomy" id="3051825"/>
    <lineage>
        <taxon>Bacteria</taxon>
        <taxon>Pseudomonadati</taxon>
        <taxon>Bacteroidota</taxon>
        <taxon>Cytophagia</taxon>
        <taxon>Cytophagales</taxon>
        <taxon>Splendidivirgaceae</taxon>
        <taxon>Agaribacillus</taxon>
    </lineage>
</organism>
<dbReference type="Proteomes" id="UP001172083">
    <property type="component" value="Unassembled WGS sequence"/>
</dbReference>
<dbReference type="InterPro" id="IPR058240">
    <property type="entry name" value="rSAM_sf"/>
</dbReference>
<evidence type="ECO:0000259" key="4">
    <source>
        <dbReference type="Pfam" id="PF04055"/>
    </source>
</evidence>
<evidence type="ECO:0000256" key="3">
    <source>
        <dbReference type="ARBA" id="ARBA00023014"/>
    </source>
</evidence>
<dbReference type="Gene3D" id="3.80.30.30">
    <property type="match status" value="1"/>
</dbReference>
<protein>
    <submittedName>
        <fullName evidence="5">Radical SAM protein</fullName>
    </submittedName>
</protein>
<dbReference type="RefSeq" id="WP_346756010.1">
    <property type="nucleotide sequence ID" value="NZ_JAUJEB010000001.1"/>
</dbReference>
<dbReference type="InterPro" id="IPR040086">
    <property type="entry name" value="MJ0683-like"/>
</dbReference>
<dbReference type="PANTHER" id="PTHR43432:SF5">
    <property type="entry name" value="ELP3_MIAA_NIFB-LIKE RADICAL SAM CORE DOMAIN-CONTAINING PROTEIN"/>
    <property type="match status" value="1"/>
</dbReference>
<evidence type="ECO:0000313" key="5">
    <source>
        <dbReference type="EMBL" id="MDN5210668.1"/>
    </source>
</evidence>
<dbReference type="InterPro" id="IPR007197">
    <property type="entry name" value="rSAM"/>
</dbReference>
<keyword evidence="1" id="KW-0479">Metal-binding</keyword>
<dbReference type="SUPFAM" id="SSF102114">
    <property type="entry name" value="Radical SAM enzymes"/>
    <property type="match status" value="1"/>
</dbReference>
<reference evidence="5" key="1">
    <citation type="submission" date="2023-06" db="EMBL/GenBank/DDBJ databases">
        <title>Genomic of Agaribacillus aureum.</title>
        <authorList>
            <person name="Wang G."/>
        </authorList>
    </citation>
    <scope>NUCLEOTIDE SEQUENCE</scope>
    <source>
        <strain evidence="5">BMA12</strain>
    </source>
</reference>
<keyword evidence="6" id="KW-1185">Reference proteome</keyword>
<dbReference type="SFLD" id="SFLDS00029">
    <property type="entry name" value="Radical_SAM"/>
    <property type="match status" value="1"/>
</dbReference>
<comment type="caution">
    <text evidence="5">The sequence shown here is derived from an EMBL/GenBank/DDBJ whole genome shotgun (WGS) entry which is preliminary data.</text>
</comment>
<sequence length="376" mass="43310">MPTFIEKSYKSILNKKKFIDSWFWDSYTLNPYNGCLFGCIYCDARNAQYRMPQDFENQIIVKKDVTHLLRSQLNRGVHKPVDVIGVGGVTDAYQGAELKYERTRACLEVINEFKFPVHIATKSDLILRDSDLLAEIARQTWCSVSFTIISLDPAKSRFLDGRAPHPGKRLKALSTLKKNTSLQAGVLLMPLVPYVNDDPVELEELVKAVKDQGADYILFAGGISMKNQQATWFLSHLKQAYPDLIPAYEKLLDFSYKPNVYTGRQSPHFEYTARKNKMLLALCEKHKLPYRMPRFIPSDYRKFNYLLAEKMFNEHYLQSIRGGASKEYYTLAQNIQRLKLGINRENLRDVVSLNFPGSEHLVPKLEMILDNLHGIK</sequence>
<accession>A0ABT8KYY9</accession>
<dbReference type="EMBL" id="JAUJEB010000001">
    <property type="protein sequence ID" value="MDN5210668.1"/>
    <property type="molecule type" value="Genomic_DNA"/>
</dbReference>
<proteinExistence type="predicted"/>
<gene>
    <name evidence="5" type="ORF">QQ020_01375</name>
</gene>
<evidence type="ECO:0000256" key="1">
    <source>
        <dbReference type="ARBA" id="ARBA00022723"/>
    </source>
</evidence>
<feature type="domain" description="Radical SAM core" evidence="4">
    <location>
        <begin position="30"/>
        <end position="201"/>
    </location>
</feature>
<dbReference type="CDD" id="cd01335">
    <property type="entry name" value="Radical_SAM"/>
    <property type="match status" value="1"/>
</dbReference>
<keyword evidence="2" id="KW-0408">Iron</keyword>
<keyword evidence="3" id="KW-0411">Iron-sulfur</keyword>
<name>A0ABT8KYY9_9BACT</name>
<dbReference type="Pfam" id="PF04055">
    <property type="entry name" value="Radical_SAM"/>
    <property type="match status" value="1"/>
</dbReference>
<dbReference type="PANTHER" id="PTHR43432">
    <property type="entry name" value="SLR0285 PROTEIN"/>
    <property type="match status" value="1"/>
</dbReference>